<dbReference type="Pfam" id="PF19878">
    <property type="entry name" value="DUF6351"/>
    <property type="match status" value="1"/>
</dbReference>
<proteinExistence type="predicted"/>
<name>A0A9X1VZL8_9BURK</name>
<keyword evidence="3" id="KW-1185">Reference proteome</keyword>
<evidence type="ECO:0000259" key="1">
    <source>
        <dbReference type="Pfam" id="PF19878"/>
    </source>
</evidence>
<dbReference type="RefSeq" id="WP_243309444.1">
    <property type="nucleotide sequence ID" value="NZ_JALGBI010000003.1"/>
</dbReference>
<reference evidence="2" key="1">
    <citation type="submission" date="2022-03" db="EMBL/GenBank/DDBJ databases">
        <authorList>
            <person name="Woo C.Y."/>
        </authorList>
    </citation>
    <scope>NUCLEOTIDE SEQUENCE</scope>
    <source>
        <strain evidence="2">CYS-02</strain>
    </source>
</reference>
<feature type="domain" description="DUF6351" evidence="1">
    <location>
        <begin position="48"/>
        <end position="789"/>
    </location>
</feature>
<dbReference type="InterPro" id="IPR045556">
    <property type="entry name" value="DUF6351"/>
</dbReference>
<dbReference type="Proteomes" id="UP001139447">
    <property type="component" value="Unassembled WGS sequence"/>
</dbReference>
<sequence length="815" mass="84768">MWTSRKPGLPGHGRWLAVVAAALISACGGGGDGFTPPTPTAPGQLLEIRTVNNRADLISDGDAVVEVVLPAGVTAAALKVDVNGRDVSSAFALRSNGRVMGLVTGLAEGANLLSASAQGASAARLTITNTSRGGPIVSGPQVTPFVCATPLPRSATATSPVSNGSGLSTEATDARCNIATEYKLYYKTTAAGCNTGLPDPSASGSAFTSTTLVVTTATPAVNLCFKPYDPAAAAPADLATTTTDAGRTVPFIVRVERGTMNRGIYDIVSLFDPTKPWTAMSPQAQWNGKLLYTFGASTGQIRRQARTANSWTSTAQTTGNIDPQTAISQGYIWASNSMTDSSINSNRVLMSETVMMMKEHIADTYGAIKYTHGTGCSGGSINSNTNASIAPGLLDGVSVSCTFPDSETTAIEVGDCVALVEAYQKPQWTTLMGTATAATINAKKAAINGHPDQTGCHGWYNAFGSNSKAGTYNQRVVTSLTGTIATQPTSTNNCQLLPSQVYDPVTNPTGARCHASDWAASIWGKTADGLRGLQTNDNEGIQYGLKALLADVITGEEFVTLNELAGGADKDSNAKTTRTIADLAALPIAYRSGIVMGGKSYAKTAVIDMRGWDDTSASASPSNVHFVWRSFSVRERLDKEFGDHGNHVMWRFGRNGLGAPPTMALESLSVMDSWLTALKADTSKASLEQKVRAAKPAGASDYCVLSTDTAQATKVTDLTTCNADPKLKPYASPRQAAGGPLAENVLKCQLRPVNDVEYGGRLDAGQLTRLKAVFSTGVCDWSKPGVGQQDAIGPLNFAAGSGGAAFGPAPVSVAK</sequence>
<protein>
    <submittedName>
        <fullName evidence="2">DUF6351 family protein</fullName>
    </submittedName>
</protein>
<comment type="caution">
    <text evidence="2">The sequence shown here is derived from an EMBL/GenBank/DDBJ whole genome shotgun (WGS) entry which is preliminary data.</text>
</comment>
<organism evidence="2 3">
    <name type="scientific">Variovorax terrae</name>
    <dbReference type="NCBI Taxonomy" id="2923278"/>
    <lineage>
        <taxon>Bacteria</taxon>
        <taxon>Pseudomonadati</taxon>
        <taxon>Pseudomonadota</taxon>
        <taxon>Betaproteobacteria</taxon>
        <taxon>Burkholderiales</taxon>
        <taxon>Comamonadaceae</taxon>
        <taxon>Variovorax</taxon>
    </lineage>
</organism>
<dbReference type="PROSITE" id="PS51257">
    <property type="entry name" value="PROKAR_LIPOPROTEIN"/>
    <property type="match status" value="1"/>
</dbReference>
<evidence type="ECO:0000313" key="2">
    <source>
        <dbReference type="EMBL" id="MCJ0765855.1"/>
    </source>
</evidence>
<dbReference type="AlphaFoldDB" id="A0A9X1VZL8"/>
<dbReference type="EMBL" id="JALGBI010000003">
    <property type="protein sequence ID" value="MCJ0765855.1"/>
    <property type="molecule type" value="Genomic_DNA"/>
</dbReference>
<evidence type="ECO:0000313" key="3">
    <source>
        <dbReference type="Proteomes" id="UP001139447"/>
    </source>
</evidence>
<gene>
    <name evidence="2" type="ORF">MMF98_21785</name>
</gene>
<accession>A0A9X1VZL8</accession>